<dbReference type="AlphaFoldDB" id="A0A7W6AJ05"/>
<evidence type="ECO:0000259" key="2">
    <source>
        <dbReference type="SMART" id="SM00507"/>
    </source>
</evidence>
<sequence>MSRTNFSKATKRAALARSGGCCEGNLETGMRCDAPIGSGRPVEFDHVLQDWMGGDATLGNCEALCPPCHKAKTAADAARRAKAKRQFDHHNGIKDPHRRKLQGRGFDKAPKQHPTRAPAKWFGPGMERRP</sequence>
<proteinExistence type="predicted"/>
<keyword evidence="6" id="KW-1185">Reference proteome</keyword>
<reference evidence="3" key="4">
    <citation type="submission" date="2023-01" db="EMBL/GenBank/DDBJ databases">
        <title>Draft genome sequence of Methylobacterium brachythecii strain NBRC 107710.</title>
        <authorList>
            <person name="Sun Q."/>
            <person name="Mori K."/>
        </authorList>
    </citation>
    <scope>NUCLEOTIDE SEQUENCE</scope>
    <source>
        <strain evidence="3">NBRC 107710</strain>
    </source>
</reference>
<dbReference type="Gene3D" id="1.10.30.50">
    <property type="match status" value="1"/>
</dbReference>
<dbReference type="SMART" id="SM00507">
    <property type="entry name" value="HNHc"/>
    <property type="match status" value="1"/>
</dbReference>
<comment type="caution">
    <text evidence="4">The sequence shown here is derived from an EMBL/GenBank/DDBJ whole genome shotgun (WGS) entry which is preliminary data.</text>
</comment>
<name>A0A7W6AJ05_9HYPH</name>
<feature type="domain" description="HNH nuclease" evidence="2">
    <location>
        <begin position="10"/>
        <end position="70"/>
    </location>
</feature>
<evidence type="ECO:0000313" key="4">
    <source>
        <dbReference type="EMBL" id="MBB3904240.1"/>
    </source>
</evidence>
<evidence type="ECO:0000313" key="3">
    <source>
        <dbReference type="EMBL" id="GLS45099.1"/>
    </source>
</evidence>
<dbReference type="InterPro" id="IPR003615">
    <property type="entry name" value="HNH_nuc"/>
</dbReference>
<keyword evidence="4" id="KW-0255">Endonuclease</keyword>
<evidence type="ECO:0000313" key="5">
    <source>
        <dbReference type="Proteomes" id="UP000517759"/>
    </source>
</evidence>
<dbReference type="GO" id="GO:0008270">
    <property type="term" value="F:zinc ion binding"/>
    <property type="evidence" value="ECO:0007669"/>
    <property type="project" value="InterPro"/>
</dbReference>
<evidence type="ECO:0000313" key="6">
    <source>
        <dbReference type="Proteomes" id="UP001156881"/>
    </source>
</evidence>
<dbReference type="CDD" id="cd00085">
    <property type="entry name" value="HNHc"/>
    <property type="match status" value="1"/>
</dbReference>
<feature type="region of interest" description="Disordered" evidence="1">
    <location>
        <begin position="83"/>
        <end position="130"/>
    </location>
</feature>
<reference evidence="6" key="2">
    <citation type="journal article" date="2019" name="Int. J. Syst. Evol. Microbiol.">
        <title>The Global Catalogue of Microorganisms (GCM) 10K type strain sequencing project: providing services to taxonomists for standard genome sequencing and annotation.</title>
        <authorList>
            <consortium name="The Broad Institute Genomics Platform"/>
            <consortium name="The Broad Institute Genome Sequencing Center for Infectious Disease"/>
            <person name="Wu L."/>
            <person name="Ma J."/>
        </authorList>
    </citation>
    <scope>NUCLEOTIDE SEQUENCE [LARGE SCALE GENOMIC DNA]</scope>
    <source>
        <strain evidence="6">NBRC 107710</strain>
    </source>
</reference>
<evidence type="ECO:0000256" key="1">
    <source>
        <dbReference type="SAM" id="MobiDB-lite"/>
    </source>
</evidence>
<dbReference type="Proteomes" id="UP000517759">
    <property type="component" value="Unassembled WGS sequence"/>
</dbReference>
<gene>
    <name evidence="3" type="ORF">GCM10007884_30880</name>
    <name evidence="4" type="ORF">GGR33_003759</name>
</gene>
<dbReference type="Proteomes" id="UP001156881">
    <property type="component" value="Unassembled WGS sequence"/>
</dbReference>
<feature type="compositionally biased region" description="Basic and acidic residues" evidence="1">
    <location>
        <begin position="85"/>
        <end position="95"/>
    </location>
</feature>
<dbReference type="GO" id="GO:0004519">
    <property type="term" value="F:endonuclease activity"/>
    <property type="evidence" value="ECO:0007669"/>
    <property type="project" value="UniProtKB-KW"/>
</dbReference>
<dbReference type="RefSeq" id="WP_183507916.1">
    <property type="nucleotide sequence ID" value="NZ_BSPG01000018.1"/>
</dbReference>
<reference evidence="3" key="1">
    <citation type="journal article" date="2014" name="Int. J. Syst. Evol. Microbiol.">
        <title>Complete genome of a new Firmicutes species belonging to the dominant human colonic microbiota ('Ruminococcus bicirculans') reveals two chromosomes and a selective capacity to utilize plant glucans.</title>
        <authorList>
            <consortium name="NISC Comparative Sequencing Program"/>
            <person name="Wegmann U."/>
            <person name="Louis P."/>
            <person name="Goesmann A."/>
            <person name="Henrissat B."/>
            <person name="Duncan S.H."/>
            <person name="Flint H.J."/>
        </authorList>
    </citation>
    <scope>NUCLEOTIDE SEQUENCE</scope>
    <source>
        <strain evidence="3">NBRC 107710</strain>
    </source>
</reference>
<accession>A0A7W6AJ05</accession>
<protein>
    <submittedName>
        <fullName evidence="4">5-methylcytosine-specific restriction endonuclease McrA</fullName>
    </submittedName>
</protein>
<keyword evidence="4" id="KW-0378">Hydrolase</keyword>
<dbReference type="InterPro" id="IPR002711">
    <property type="entry name" value="HNH"/>
</dbReference>
<dbReference type="GO" id="GO:0003676">
    <property type="term" value="F:nucleic acid binding"/>
    <property type="evidence" value="ECO:0007669"/>
    <property type="project" value="InterPro"/>
</dbReference>
<keyword evidence="4" id="KW-0540">Nuclease</keyword>
<reference evidence="4 5" key="3">
    <citation type="submission" date="2020-08" db="EMBL/GenBank/DDBJ databases">
        <title>Genomic Encyclopedia of Type Strains, Phase IV (KMG-IV): sequencing the most valuable type-strain genomes for metagenomic binning, comparative biology and taxonomic classification.</title>
        <authorList>
            <person name="Goeker M."/>
        </authorList>
    </citation>
    <scope>NUCLEOTIDE SEQUENCE [LARGE SCALE GENOMIC DNA]</scope>
    <source>
        <strain evidence="4 5">DSM 24105</strain>
    </source>
</reference>
<dbReference type="EMBL" id="BSPG01000018">
    <property type="protein sequence ID" value="GLS45099.1"/>
    <property type="molecule type" value="Genomic_DNA"/>
</dbReference>
<dbReference type="EMBL" id="JACIDN010000007">
    <property type="protein sequence ID" value="MBB3904240.1"/>
    <property type="molecule type" value="Genomic_DNA"/>
</dbReference>
<organism evidence="4 5">
    <name type="scientific">Methylobacterium brachythecii</name>
    <dbReference type="NCBI Taxonomy" id="1176177"/>
    <lineage>
        <taxon>Bacteria</taxon>
        <taxon>Pseudomonadati</taxon>
        <taxon>Pseudomonadota</taxon>
        <taxon>Alphaproteobacteria</taxon>
        <taxon>Hyphomicrobiales</taxon>
        <taxon>Methylobacteriaceae</taxon>
        <taxon>Methylobacterium</taxon>
    </lineage>
</organism>
<dbReference type="Pfam" id="PF01844">
    <property type="entry name" value="HNH"/>
    <property type="match status" value="1"/>
</dbReference>